<evidence type="ECO:0000256" key="2">
    <source>
        <dbReference type="SAM" id="Phobius"/>
    </source>
</evidence>
<dbReference type="AlphaFoldDB" id="A0A166HPJ1"/>
<dbReference type="EMBL" id="KV428010">
    <property type="protein sequence ID" value="KZT42933.1"/>
    <property type="molecule type" value="Genomic_DNA"/>
</dbReference>
<keyword evidence="3" id="KW-0732">Signal</keyword>
<feature type="transmembrane region" description="Helical" evidence="2">
    <location>
        <begin position="265"/>
        <end position="283"/>
    </location>
</feature>
<feature type="signal peptide" evidence="3">
    <location>
        <begin position="1"/>
        <end position="21"/>
    </location>
</feature>
<evidence type="ECO:0000256" key="1">
    <source>
        <dbReference type="SAM" id="MobiDB-lite"/>
    </source>
</evidence>
<dbReference type="OrthoDB" id="2502001at2759"/>
<keyword evidence="2" id="KW-1133">Transmembrane helix</keyword>
<evidence type="ECO:0000313" key="5">
    <source>
        <dbReference type="Proteomes" id="UP000076798"/>
    </source>
</evidence>
<feature type="region of interest" description="Disordered" evidence="1">
    <location>
        <begin position="26"/>
        <end position="56"/>
    </location>
</feature>
<keyword evidence="2" id="KW-0472">Membrane</keyword>
<feature type="region of interest" description="Disordered" evidence="1">
    <location>
        <begin position="288"/>
        <end position="343"/>
    </location>
</feature>
<keyword evidence="2" id="KW-0812">Transmembrane</keyword>
<protein>
    <submittedName>
        <fullName evidence="4">Uncharacterized protein</fullName>
    </submittedName>
</protein>
<evidence type="ECO:0000313" key="4">
    <source>
        <dbReference type="EMBL" id="KZT42933.1"/>
    </source>
</evidence>
<keyword evidence="5" id="KW-1185">Reference proteome</keyword>
<reference evidence="4 5" key="1">
    <citation type="journal article" date="2016" name="Mol. Biol. Evol.">
        <title>Comparative Genomics of Early-Diverging Mushroom-Forming Fungi Provides Insights into the Origins of Lignocellulose Decay Capabilities.</title>
        <authorList>
            <person name="Nagy L.G."/>
            <person name="Riley R."/>
            <person name="Tritt A."/>
            <person name="Adam C."/>
            <person name="Daum C."/>
            <person name="Floudas D."/>
            <person name="Sun H."/>
            <person name="Yadav J.S."/>
            <person name="Pangilinan J."/>
            <person name="Larsson K.H."/>
            <person name="Matsuura K."/>
            <person name="Barry K."/>
            <person name="Labutti K."/>
            <person name="Kuo R."/>
            <person name="Ohm R.A."/>
            <person name="Bhattacharya S.S."/>
            <person name="Shirouzu T."/>
            <person name="Yoshinaga Y."/>
            <person name="Martin F.M."/>
            <person name="Grigoriev I.V."/>
            <person name="Hibbett D.S."/>
        </authorList>
    </citation>
    <scope>NUCLEOTIDE SEQUENCE [LARGE SCALE GENOMIC DNA]</scope>
    <source>
        <strain evidence="4 5">HHB10207 ss-3</strain>
    </source>
</reference>
<sequence length="343" mass="38094">MRTFLSLALSTLLVVANVAQAQYMSEGWKPGQPVPSNSLDSAKAAYTPSKESSKTGGSLFDVTSLITSGPLGALLSRSGVNVTERLEQMKAEMAKLWDPRIPMITDDNYEDLVVREVLTEEEELDRIWLIIISVTAAQKDGISSIFDKKFDEAYNMTLEAGDLPEVRWARIDYMNVTRVTTKWNVWRGPMLVVASNRGQTLRFYSAQALRPNPELMRNWLLEKRYLDTPPWSSIFAPGGKREFLLDWFSIGFQKFYDYTTMIPRWLFLVLTGTLGSLLLNLMHSKPKPKAQKKAQGAKPVAAKPAASPLSYPEESAASPAPAAASTATTPASSPAKKRKNGRK</sequence>
<feature type="chain" id="PRO_5007874694" evidence="3">
    <location>
        <begin position="22"/>
        <end position="343"/>
    </location>
</feature>
<organism evidence="4 5">
    <name type="scientific">Sistotremastrum suecicum HHB10207 ss-3</name>
    <dbReference type="NCBI Taxonomy" id="1314776"/>
    <lineage>
        <taxon>Eukaryota</taxon>
        <taxon>Fungi</taxon>
        <taxon>Dikarya</taxon>
        <taxon>Basidiomycota</taxon>
        <taxon>Agaricomycotina</taxon>
        <taxon>Agaricomycetes</taxon>
        <taxon>Sistotremastrales</taxon>
        <taxon>Sistotremastraceae</taxon>
        <taxon>Sistotremastrum</taxon>
    </lineage>
</organism>
<name>A0A166HPJ1_9AGAM</name>
<proteinExistence type="predicted"/>
<gene>
    <name evidence="4" type="ORF">SISSUDRAFT_1112311</name>
</gene>
<dbReference type="Proteomes" id="UP000076798">
    <property type="component" value="Unassembled WGS sequence"/>
</dbReference>
<accession>A0A166HPJ1</accession>
<evidence type="ECO:0000256" key="3">
    <source>
        <dbReference type="SAM" id="SignalP"/>
    </source>
</evidence>
<feature type="compositionally biased region" description="Low complexity" evidence="1">
    <location>
        <begin position="293"/>
        <end position="334"/>
    </location>
</feature>